<protein>
    <recommendedName>
        <fullName evidence="1">Microcin J25-processing protein McjB C-terminal domain-containing protein</fullName>
    </recommendedName>
</protein>
<evidence type="ECO:0000259" key="1">
    <source>
        <dbReference type="Pfam" id="PF13471"/>
    </source>
</evidence>
<proteinExistence type="predicted"/>
<dbReference type="InterPro" id="IPR032708">
    <property type="entry name" value="McjB_C"/>
</dbReference>
<evidence type="ECO:0000313" key="2">
    <source>
        <dbReference type="EMBL" id="MBM7573498.1"/>
    </source>
</evidence>
<sequence length="162" mass="18686">MIAKKMKKFLSLPSHKKKLYFEAFLYLAMARLLKALPFARVTKLLNFQSNETTFEVYQNPTNVKEVSRAIATMSRHTLWESACLVQAIAAMKMLERRKIESTLYLGTARDDRNKMIAHAWLRCGSMYVTGGRVRQKFTVVGVFSKPVNPKEKENRNGTEYNT</sequence>
<dbReference type="Pfam" id="PF13471">
    <property type="entry name" value="Transglut_core3"/>
    <property type="match status" value="1"/>
</dbReference>
<dbReference type="NCBIfam" id="NF033537">
    <property type="entry name" value="lasso_biosyn_B2"/>
    <property type="match status" value="1"/>
</dbReference>
<reference evidence="2 3" key="1">
    <citation type="submission" date="2021-01" db="EMBL/GenBank/DDBJ databases">
        <title>Genomic Encyclopedia of Type Strains, Phase IV (KMG-IV): sequencing the most valuable type-strain genomes for metagenomic binning, comparative biology and taxonomic classification.</title>
        <authorList>
            <person name="Goeker M."/>
        </authorList>
    </citation>
    <scope>NUCLEOTIDE SEQUENCE [LARGE SCALE GENOMIC DNA]</scope>
    <source>
        <strain evidence="2 3">DSM 23711</strain>
    </source>
</reference>
<dbReference type="EMBL" id="JAFBDR010000035">
    <property type="protein sequence ID" value="MBM7573498.1"/>
    <property type="molecule type" value="Genomic_DNA"/>
</dbReference>
<name>A0ABS2N5V9_9BACI</name>
<dbReference type="InterPro" id="IPR053521">
    <property type="entry name" value="McjB-like"/>
</dbReference>
<dbReference type="RefSeq" id="WP_204502139.1">
    <property type="nucleotide sequence ID" value="NZ_JAFBDR010000035.1"/>
</dbReference>
<comment type="caution">
    <text evidence="2">The sequence shown here is derived from an EMBL/GenBank/DDBJ whole genome shotgun (WGS) entry which is preliminary data.</text>
</comment>
<keyword evidence="3" id="KW-1185">Reference proteome</keyword>
<accession>A0ABS2N5V9</accession>
<dbReference type="Proteomes" id="UP001296943">
    <property type="component" value="Unassembled WGS sequence"/>
</dbReference>
<feature type="domain" description="Microcin J25-processing protein McjB C-terminal" evidence="1">
    <location>
        <begin position="32"/>
        <end position="140"/>
    </location>
</feature>
<gene>
    <name evidence="2" type="ORF">JOC48_004062</name>
</gene>
<organism evidence="2 3">
    <name type="scientific">Aquibacillus albus</name>
    <dbReference type="NCBI Taxonomy" id="1168171"/>
    <lineage>
        <taxon>Bacteria</taxon>
        <taxon>Bacillati</taxon>
        <taxon>Bacillota</taxon>
        <taxon>Bacilli</taxon>
        <taxon>Bacillales</taxon>
        <taxon>Bacillaceae</taxon>
        <taxon>Aquibacillus</taxon>
    </lineage>
</organism>
<evidence type="ECO:0000313" key="3">
    <source>
        <dbReference type="Proteomes" id="UP001296943"/>
    </source>
</evidence>